<dbReference type="AlphaFoldDB" id="A0A822YEB5"/>
<dbReference type="EMBL" id="DUZY01000003">
    <property type="protein sequence ID" value="DAD30742.1"/>
    <property type="molecule type" value="Genomic_DNA"/>
</dbReference>
<proteinExistence type="predicted"/>
<protein>
    <submittedName>
        <fullName evidence="1">Uncharacterized protein</fullName>
    </submittedName>
</protein>
<gene>
    <name evidence="1" type="ORF">HUJ06_009593</name>
</gene>
<accession>A0A822YEB5</accession>
<evidence type="ECO:0000313" key="1">
    <source>
        <dbReference type="EMBL" id="DAD30742.1"/>
    </source>
</evidence>
<dbReference type="Proteomes" id="UP000607653">
    <property type="component" value="Unassembled WGS sequence"/>
</dbReference>
<keyword evidence="2" id="KW-1185">Reference proteome</keyword>
<sequence length="37" mass="4429">MQSIKKKWRRLIEMSQMTLSALIRLMLQSNKKVTEAH</sequence>
<organism evidence="1 2">
    <name type="scientific">Nelumbo nucifera</name>
    <name type="common">Sacred lotus</name>
    <dbReference type="NCBI Taxonomy" id="4432"/>
    <lineage>
        <taxon>Eukaryota</taxon>
        <taxon>Viridiplantae</taxon>
        <taxon>Streptophyta</taxon>
        <taxon>Embryophyta</taxon>
        <taxon>Tracheophyta</taxon>
        <taxon>Spermatophyta</taxon>
        <taxon>Magnoliopsida</taxon>
        <taxon>Proteales</taxon>
        <taxon>Nelumbonaceae</taxon>
        <taxon>Nelumbo</taxon>
    </lineage>
</organism>
<evidence type="ECO:0000313" key="2">
    <source>
        <dbReference type="Proteomes" id="UP000607653"/>
    </source>
</evidence>
<name>A0A822YEB5_NELNU</name>
<comment type="caution">
    <text evidence="1">The sequence shown here is derived from an EMBL/GenBank/DDBJ whole genome shotgun (WGS) entry which is preliminary data.</text>
</comment>
<reference evidence="1 2" key="1">
    <citation type="journal article" date="2020" name="Mol. Biol. Evol.">
        <title>Distinct Expression and Methylation Patterns for Genes with Different Fates following a Single Whole-Genome Duplication in Flowering Plants.</title>
        <authorList>
            <person name="Shi T."/>
            <person name="Rahmani R.S."/>
            <person name="Gugger P.F."/>
            <person name="Wang M."/>
            <person name="Li H."/>
            <person name="Zhang Y."/>
            <person name="Li Z."/>
            <person name="Wang Q."/>
            <person name="Van de Peer Y."/>
            <person name="Marchal K."/>
            <person name="Chen J."/>
        </authorList>
    </citation>
    <scope>NUCLEOTIDE SEQUENCE [LARGE SCALE GENOMIC DNA]</scope>
    <source>
        <tissue evidence="1">Leaf</tissue>
    </source>
</reference>